<evidence type="ECO:0000313" key="2">
    <source>
        <dbReference type="EMBL" id="KAK8996622.1"/>
    </source>
</evidence>
<evidence type="ECO:0000313" key="3">
    <source>
        <dbReference type="Proteomes" id="UP001396334"/>
    </source>
</evidence>
<dbReference type="EMBL" id="JBBPBN010000044">
    <property type="protein sequence ID" value="KAK8996622.1"/>
    <property type="molecule type" value="Genomic_DNA"/>
</dbReference>
<feature type="region of interest" description="Disordered" evidence="1">
    <location>
        <begin position="1"/>
        <end position="21"/>
    </location>
</feature>
<evidence type="ECO:0000256" key="1">
    <source>
        <dbReference type="SAM" id="MobiDB-lite"/>
    </source>
</evidence>
<organism evidence="2 3">
    <name type="scientific">Hibiscus sabdariffa</name>
    <name type="common">roselle</name>
    <dbReference type="NCBI Taxonomy" id="183260"/>
    <lineage>
        <taxon>Eukaryota</taxon>
        <taxon>Viridiplantae</taxon>
        <taxon>Streptophyta</taxon>
        <taxon>Embryophyta</taxon>
        <taxon>Tracheophyta</taxon>
        <taxon>Spermatophyta</taxon>
        <taxon>Magnoliopsida</taxon>
        <taxon>eudicotyledons</taxon>
        <taxon>Gunneridae</taxon>
        <taxon>Pentapetalae</taxon>
        <taxon>rosids</taxon>
        <taxon>malvids</taxon>
        <taxon>Malvales</taxon>
        <taxon>Malvaceae</taxon>
        <taxon>Malvoideae</taxon>
        <taxon>Hibiscus</taxon>
    </lineage>
</organism>
<feature type="compositionally biased region" description="Basic and acidic residues" evidence="1">
    <location>
        <begin position="66"/>
        <end position="77"/>
    </location>
</feature>
<name>A0ABR2Q7H1_9ROSI</name>
<dbReference type="Proteomes" id="UP001396334">
    <property type="component" value="Unassembled WGS sequence"/>
</dbReference>
<protein>
    <submittedName>
        <fullName evidence="2">Uncharacterized protein</fullName>
    </submittedName>
</protein>
<comment type="caution">
    <text evidence="2">The sequence shown here is derived from an EMBL/GenBank/DDBJ whole genome shotgun (WGS) entry which is preliminary data.</text>
</comment>
<keyword evidence="3" id="KW-1185">Reference proteome</keyword>
<feature type="region of interest" description="Disordered" evidence="1">
    <location>
        <begin position="63"/>
        <end position="110"/>
    </location>
</feature>
<gene>
    <name evidence="2" type="ORF">V6N11_081888</name>
</gene>
<reference evidence="2 3" key="1">
    <citation type="journal article" date="2024" name="G3 (Bethesda)">
        <title>Genome assembly of Hibiscus sabdariffa L. provides insights into metabolisms of medicinal natural products.</title>
        <authorList>
            <person name="Kim T."/>
        </authorList>
    </citation>
    <scope>NUCLEOTIDE SEQUENCE [LARGE SCALE GENOMIC DNA]</scope>
    <source>
        <strain evidence="2">TK-2024</strain>
        <tissue evidence="2">Old leaves</tissue>
    </source>
</reference>
<sequence length="110" mass="11465">MSNISPIQHVSTSPEFSGCATSEQPIDACVFELPASTSSESPGCAASEQAAGACMSEQHVLNPSALHEDPDRSHSVQDDGESVDISAPLSSDALNIHPMSDEVRLEKEGA</sequence>
<accession>A0ABR2Q7H1</accession>
<feature type="compositionally biased region" description="Basic and acidic residues" evidence="1">
    <location>
        <begin position="99"/>
        <end position="110"/>
    </location>
</feature>
<proteinExistence type="predicted"/>